<dbReference type="EMBL" id="JBHSBN010000005">
    <property type="protein sequence ID" value="MFC4106147.1"/>
    <property type="molecule type" value="Genomic_DNA"/>
</dbReference>
<protein>
    <submittedName>
        <fullName evidence="2">Uncharacterized protein</fullName>
    </submittedName>
</protein>
<keyword evidence="3" id="KW-1185">Reference proteome</keyword>
<dbReference type="Proteomes" id="UP001595868">
    <property type="component" value="Unassembled WGS sequence"/>
</dbReference>
<evidence type="ECO:0000313" key="3">
    <source>
        <dbReference type="Proteomes" id="UP001595868"/>
    </source>
</evidence>
<comment type="caution">
    <text evidence="2">The sequence shown here is derived from an EMBL/GenBank/DDBJ whole genome shotgun (WGS) entry which is preliminary data.</text>
</comment>
<dbReference type="RefSeq" id="WP_377543644.1">
    <property type="nucleotide sequence ID" value="NZ_JBHSBN010000005.1"/>
</dbReference>
<gene>
    <name evidence="2" type="ORF">ACFOX0_09375</name>
</gene>
<proteinExistence type="predicted"/>
<evidence type="ECO:0000256" key="1">
    <source>
        <dbReference type="SAM" id="MobiDB-lite"/>
    </source>
</evidence>
<feature type="region of interest" description="Disordered" evidence="1">
    <location>
        <begin position="1"/>
        <end position="31"/>
    </location>
</feature>
<organism evidence="2 3">
    <name type="scientific">Micromonospora zhanjiangensis</name>
    <dbReference type="NCBI Taxonomy" id="1522057"/>
    <lineage>
        <taxon>Bacteria</taxon>
        <taxon>Bacillati</taxon>
        <taxon>Actinomycetota</taxon>
        <taxon>Actinomycetes</taxon>
        <taxon>Micromonosporales</taxon>
        <taxon>Micromonosporaceae</taxon>
        <taxon>Micromonospora</taxon>
    </lineage>
</organism>
<sequence length="68" mass="7602">MPPPLRRPGGTRCRAGWRLPGPAGSTRGRWPPANGFFTNGDGARFAHELGITLVDRRLLEAWTYCRRP</sequence>
<name>A0ABV8KJI7_9ACTN</name>
<accession>A0ABV8KJI7</accession>
<reference evidence="3" key="1">
    <citation type="journal article" date="2019" name="Int. J. Syst. Evol. Microbiol.">
        <title>The Global Catalogue of Microorganisms (GCM) 10K type strain sequencing project: providing services to taxonomists for standard genome sequencing and annotation.</title>
        <authorList>
            <consortium name="The Broad Institute Genomics Platform"/>
            <consortium name="The Broad Institute Genome Sequencing Center for Infectious Disease"/>
            <person name="Wu L."/>
            <person name="Ma J."/>
        </authorList>
    </citation>
    <scope>NUCLEOTIDE SEQUENCE [LARGE SCALE GENOMIC DNA]</scope>
    <source>
        <strain evidence="3">2902at01</strain>
    </source>
</reference>
<evidence type="ECO:0000313" key="2">
    <source>
        <dbReference type="EMBL" id="MFC4106147.1"/>
    </source>
</evidence>